<sequence>MTAPQVTTIDIKAPAEQVWAILDDVEAWPEWTSSMSRVVLRGTRPLAPGMSAVISQPRLGTVTWEVTEVVPGASFTWESSWPGVTTVARHLVTPRPGGCEVRLEIEHRGALAGVLGSLTGGLTGRYIETEAEGLKRASELVHD</sequence>
<dbReference type="InterPro" id="IPR023393">
    <property type="entry name" value="START-like_dom_sf"/>
</dbReference>
<dbReference type="Proteomes" id="UP001197247">
    <property type="component" value="Unassembled WGS sequence"/>
</dbReference>
<proteinExistence type="predicted"/>
<accession>A0ABS5TN34</accession>
<reference evidence="1 2" key="1">
    <citation type="submission" date="2021-05" db="EMBL/GenBank/DDBJ databases">
        <title>Kineosporia and Streptomyces sp. nov. two new marine actinobacteria isolated from Coral.</title>
        <authorList>
            <person name="Buangrab K."/>
            <person name="Sutthacheep M."/>
            <person name="Yeemin T."/>
            <person name="Harunari E."/>
            <person name="Igarashi Y."/>
            <person name="Kanchanasin P."/>
            <person name="Tanasupawat S."/>
            <person name="Phongsopitanun W."/>
        </authorList>
    </citation>
    <scope>NUCLEOTIDE SEQUENCE [LARGE SCALE GENOMIC DNA]</scope>
    <source>
        <strain evidence="1 2">J2-2</strain>
    </source>
</reference>
<gene>
    <name evidence="1" type="ORF">KIH74_26455</name>
</gene>
<dbReference type="Gene3D" id="3.30.530.20">
    <property type="match status" value="1"/>
</dbReference>
<comment type="caution">
    <text evidence="1">The sequence shown here is derived from an EMBL/GenBank/DDBJ whole genome shotgun (WGS) entry which is preliminary data.</text>
</comment>
<dbReference type="EMBL" id="JAHBAY010000012">
    <property type="protein sequence ID" value="MBT0772516.1"/>
    <property type="molecule type" value="Genomic_DNA"/>
</dbReference>
<dbReference type="InterPro" id="IPR019587">
    <property type="entry name" value="Polyketide_cyclase/dehydratase"/>
</dbReference>
<protein>
    <submittedName>
        <fullName evidence="1">SRPBCC family protein</fullName>
    </submittedName>
</protein>
<organism evidence="1 2">
    <name type="scientific">Kineosporia corallincola</name>
    <dbReference type="NCBI Taxonomy" id="2835133"/>
    <lineage>
        <taxon>Bacteria</taxon>
        <taxon>Bacillati</taxon>
        <taxon>Actinomycetota</taxon>
        <taxon>Actinomycetes</taxon>
        <taxon>Kineosporiales</taxon>
        <taxon>Kineosporiaceae</taxon>
        <taxon>Kineosporia</taxon>
    </lineage>
</organism>
<evidence type="ECO:0000313" key="1">
    <source>
        <dbReference type="EMBL" id="MBT0772516.1"/>
    </source>
</evidence>
<dbReference type="SUPFAM" id="SSF55961">
    <property type="entry name" value="Bet v1-like"/>
    <property type="match status" value="1"/>
</dbReference>
<keyword evidence="2" id="KW-1185">Reference proteome</keyword>
<evidence type="ECO:0000313" key="2">
    <source>
        <dbReference type="Proteomes" id="UP001197247"/>
    </source>
</evidence>
<name>A0ABS5TN34_9ACTN</name>
<dbReference type="Pfam" id="PF10604">
    <property type="entry name" value="Polyketide_cyc2"/>
    <property type="match status" value="1"/>
</dbReference>
<dbReference type="RefSeq" id="WP_214159049.1">
    <property type="nucleotide sequence ID" value="NZ_JAHBAY010000012.1"/>
</dbReference>